<feature type="region of interest" description="Disordered" evidence="1">
    <location>
        <begin position="236"/>
        <end position="258"/>
    </location>
</feature>
<dbReference type="RefSeq" id="WP_147271965.1">
    <property type="nucleotide sequence ID" value="NZ_QPIZ01000006.1"/>
</dbReference>
<dbReference type="Proteomes" id="UP000252733">
    <property type="component" value="Unassembled WGS sequence"/>
</dbReference>
<evidence type="ECO:0000256" key="2">
    <source>
        <dbReference type="SAM" id="SignalP"/>
    </source>
</evidence>
<proteinExistence type="predicted"/>
<comment type="caution">
    <text evidence="3">The sequence shown here is derived from an EMBL/GenBank/DDBJ whole genome shotgun (WGS) entry which is preliminary data.</text>
</comment>
<gene>
    <name evidence="3" type="ORF">DFO77_106134</name>
</gene>
<dbReference type="EMBL" id="QPIZ01000006">
    <property type="protein sequence ID" value="RCW37440.1"/>
    <property type="molecule type" value="Genomic_DNA"/>
</dbReference>
<protein>
    <recommendedName>
        <fullName evidence="5">Outer membrane protein with beta-barrel domain</fullName>
    </recommendedName>
</protein>
<organism evidence="3 4">
    <name type="scientific">Marinilabilia salmonicolor</name>
    <dbReference type="NCBI Taxonomy" id="989"/>
    <lineage>
        <taxon>Bacteria</taxon>
        <taxon>Pseudomonadati</taxon>
        <taxon>Bacteroidota</taxon>
        <taxon>Bacteroidia</taxon>
        <taxon>Marinilabiliales</taxon>
        <taxon>Marinilabiliaceae</taxon>
        <taxon>Marinilabilia</taxon>
    </lineage>
</organism>
<accession>A0A368VAU5</accession>
<dbReference type="AlphaFoldDB" id="A0A368VAU5"/>
<feature type="signal peptide" evidence="2">
    <location>
        <begin position="1"/>
        <end position="19"/>
    </location>
</feature>
<name>A0A368VAU5_9BACT</name>
<feature type="chain" id="PRO_5016852538" description="Outer membrane protein with beta-barrel domain" evidence="2">
    <location>
        <begin position="20"/>
        <end position="258"/>
    </location>
</feature>
<evidence type="ECO:0000313" key="3">
    <source>
        <dbReference type="EMBL" id="RCW37440.1"/>
    </source>
</evidence>
<evidence type="ECO:0000313" key="4">
    <source>
        <dbReference type="Proteomes" id="UP000252733"/>
    </source>
</evidence>
<keyword evidence="4" id="KW-1185">Reference proteome</keyword>
<evidence type="ECO:0008006" key="5">
    <source>
        <dbReference type="Google" id="ProtNLM"/>
    </source>
</evidence>
<reference evidence="3 4" key="1">
    <citation type="submission" date="2018-07" db="EMBL/GenBank/DDBJ databases">
        <title>Freshwater and sediment microbial communities from various areas in North America, analyzing microbe dynamics in response to fracking.</title>
        <authorList>
            <person name="Lamendella R."/>
        </authorList>
    </citation>
    <scope>NUCLEOTIDE SEQUENCE [LARGE SCALE GENOMIC DNA]</scope>
    <source>
        <strain evidence="3 4">160A</strain>
    </source>
</reference>
<keyword evidence="2" id="KW-0732">Signal</keyword>
<evidence type="ECO:0000256" key="1">
    <source>
        <dbReference type="SAM" id="MobiDB-lite"/>
    </source>
</evidence>
<sequence>MMKHLPFLLFLFLTGPLGAQITTKHHMGFSLGADPVLIVRALLESDDDDEYNQNEDYYSDDEGTSSAALAVYYKYKPHKKWDFDIGTKFAALTDFEAHYRTENIQAGLEFGGTLSAFTAINYSTHNAFAKEGYTPFFAALETGWTSAPGDLTIRDRQTGDTEVIDNLSGSVYFEARVGFKHGWENNAAGVFLAVNNQFNTRSADRELRHRGLRALPNTGPIILLGINYEFGFRKKERKKRRKSKSEITYPDWFQPEDK</sequence>